<proteinExistence type="inferred from homology"/>
<gene>
    <name evidence="6" type="ORF">IFJ97_07730</name>
</gene>
<reference evidence="6 7" key="1">
    <citation type="submission" date="2020-08" db="EMBL/GenBank/DDBJ databases">
        <title>Acidobacteriota in marine sediments use diverse sulfur dissimilation pathways.</title>
        <authorList>
            <person name="Wasmund K."/>
        </authorList>
    </citation>
    <scope>NUCLEOTIDE SEQUENCE [LARGE SCALE GENOMIC DNA]</scope>
    <source>
        <strain evidence="6">MAG AM3-A</strain>
    </source>
</reference>
<evidence type="ECO:0000256" key="3">
    <source>
        <dbReference type="ARBA" id="ARBA00022490"/>
    </source>
</evidence>
<dbReference type="EMBL" id="JACXWA010000121">
    <property type="protein sequence ID" value="MBD3871231.1"/>
    <property type="molecule type" value="Genomic_DNA"/>
</dbReference>
<dbReference type="InterPro" id="IPR000032">
    <property type="entry name" value="HPr-like"/>
</dbReference>
<dbReference type="Proteomes" id="UP000598633">
    <property type="component" value="Unassembled WGS sequence"/>
</dbReference>
<dbReference type="AlphaFoldDB" id="A0A8J6YCH4"/>
<evidence type="ECO:0000259" key="5">
    <source>
        <dbReference type="PROSITE" id="PS51350"/>
    </source>
</evidence>
<name>A0A8J6YCH4_9BACT</name>
<dbReference type="Pfam" id="PF00381">
    <property type="entry name" value="PTS-HPr"/>
    <property type="match status" value="1"/>
</dbReference>
<dbReference type="InterPro" id="IPR050399">
    <property type="entry name" value="HPr"/>
</dbReference>
<dbReference type="PANTHER" id="PTHR33705:SF2">
    <property type="entry name" value="PHOSPHOCARRIER PROTEIN NPR"/>
    <property type="match status" value="1"/>
</dbReference>
<sequence length="89" mass="9540">MTTEQVMITNKLGLHARAAAKLVHTASAYEAEIYVGTEHEEVNAKSILGILTLAATKGTPLNVRAEGSDEAEAVRAIVQLFADKFGEEQ</sequence>
<dbReference type="PANTHER" id="PTHR33705">
    <property type="entry name" value="PHOSPHOCARRIER PROTEIN HPR"/>
    <property type="match status" value="1"/>
</dbReference>
<dbReference type="PROSITE" id="PS00369">
    <property type="entry name" value="PTS_HPR_HIS"/>
    <property type="match status" value="1"/>
</dbReference>
<evidence type="ECO:0000256" key="4">
    <source>
        <dbReference type="ARBA" id="ARBA00022683"/>
    </source>
</evidence>
<dbReference type="InterPro" id="IPR001020">
    <property type="entry name" value="PTS_HPr_His_P_site"/>
</dbReference>
<comment type="similarity">
    <text evidence="2">Belongs to the HPr family.</text>
</comment>
<dbReference type="PRINTS" id="PR00107">
    <property type="entry name" value="PHOSPHOCPHPR"/>
</dbReference>
<comment type="subcellular location">
    <subcellularLocation>
        <location evidence="1">Cytoplasm</location>
    </subcellularLocation>
</comment>
<keyword evidence="4" id="KW-0598">Phosphotransferase system</keyword>
<comment type="caution">
    <text evidence="6">The sequence shown here is derived from an EMBL/GenBank/DDBJ whole genome shotgun (WGS) entry which is preliminary data.</text>
</comment>
<evidence type="ECO:0000256" key="2">
    <source>
        <dbReference type="ARBA" id="ARBA00010736"/>
    </source>
</evidence>
<protein>
    <submittedName>
        <fullName evidence="6">HPr family phosphocarrier protein</fullName>
    </submittedName>
</protein>
<dbReference type="Gene3D" id="3.30.1340.10">
    <property type="entry name" value="HPr-like"/>
    <property type="match status" value="1"/>
</dbReference>
<dbReference type="PROSITE" id="PS51350">
    <property type="entry name" value="PTS_HPR_DOM"/>
    <property type="match status" value="1"/>
</dbReference>
<organism evidence="6 7">
    <name type="scientific">Candidatus Sulfomarinibacter kjeldsenii</name>
    <dbReference type="NCBI Taxonomy" id="2885994"/>
    <lineage>
        <taxon>Bacteria</taxon>
        <taxon>Pseudomonadati</taxon>
        <taxon>Acidobacteriota</taxon>
        <taxon>Thermoanaerobaculia</taxon>
        <taxon>Thermoanaerobaculales</taxon>
        <taxon>Candidatus Sulfomarinibacteraceae</taxon>
        <taxon>Candidatus Sulfomarinibacter</taxon>
    </lineage>
</organism>
<dbReference type="GO" id="GO:0009401">
    <property type="term" value="P:phosphoenolpyruvate-dependent sugar phosphotransferase system"/>
    <property type="evidence" value="ECO:0007669"/>
    <property type="project" value="UniProtKB-KW"/>
</dbReference>
<keyword evidence="3" id="KW-0963">Cytoplasm</keyword>
<accession>A0A8J6YCH4</accession>
<evidence type="ECO:0000313" key="6">
    <source>
        <dbReference type="EMBL" id="MBD3871231.1"/>
    </source>
</evidence>
<dbReference type="InterPro" id="IPR035895">
    <property type="entry name" value="HPr-like_sf"/>
</dbReference>
<dbReference type="SUPFAM" id="SSF55594">
    <property type="entry name" value="HPr-like"/>
    <property type="match status" value="1"/>
</dbReference>
<dbReference type="NCBIfam" id="TIGR01003">
    <property type="entry name" value="PTS_HPr_family"/>
    <property type="match status" value="1"/>
</dbReference>
<evidence type="ECO:0000313" key="7">
    <source>
        <dbReference type="Proteomes" id="UP000598633"/>
    </source>
</evidence>
<dbReference type="GO" id="GO:0005737">
    <property type="term" value="C:cytoplasm"/>
    <property type="evidence" value="ECO:0007669"/>
    <property type="project" value="UniProtKB-SubCell"/>
</dbReference>
<dbReference type="CDD" id="cd00367">
    <property type="entry name" value="PTS-HPr_like"/>
    <property type="match status" value="1"/>
</dbReference>
<evidence type="ECO:0000256" key="1">
    <source>
        <dbReference type="ARBA" id="ARBA00004496"/>
    </source>
</evidence>
<feature type="domain" description="HPr" evidence="5">
    <location>
        <begin position="1"/>
        <end position="88"/>
    </location>
</feature>